<dbReference type="RefSeq" id="WP_330485255.1">
    <property type="nucleotide sequence ID" value="NZ_JAZBJZ010000095.1"/>
</dbReference>
<accession>A0AAW9Q3N6</accession>
<proteinExistence type="predicted"/>
<name>A0AAW9Q3N6_9CYAN</name>
<gene>
    <name evidence="1" type="ORF">V2H45_18915</name>
</gene>
<evidence type="ECO:0008006" key="3">
    <source>
        <dbReference type="Google" id="ProtNLM"/>
    </source>
</evidence>
<sequence length="179" mass="19972">MEPVLLFLDIDGVVNTSVNSRSQLLGTYQGRDLYGSPSSMVKPFLSAVDRAKHIKPIWMSSGWREHSNVWNRWAGIAPWTVGYPISFEKGRYITGKYGKQLTLDELEDGKTISVLYHAGNASKIIWIEDGFPESALTWAKFDTRVHLINTIHPSDPLSLGIQSWNIDSILNALGIALAD</sequence>
<reference evidence="1" key="1">
    <citation type="submission" date="2024-01" db="EMBL/GenBank/DDBJ databases">
        <title>Bank of Algae and Cyanobacteria of the Azores (BACA) strain genomes.</title>
        <authorList>
            <person name="Luz R."/>
            <person name="Cordeiro R."/>
            <person name="Fonseca A."/>
            <person name="Goncalves V."/>
        </authorList>
    </citation>
    <scope>NUCLEOTIDE SEQUENCE</scope>
    <source>
        <strain evidence="1">BACA0141</strain>
    </source>
</reference>
<evidence type="ECO:0000313" key="1">
    <source>
        <dbReference type="EMBL" id="MEE3718819.1"/>
    </source>
</evidence>
<keyword evidence="2" id="KW-1185">Reference proteome</keyword>
<organism evidence="1 2">
    <name type="scientific">Tumidithrix elongata BACA0141</name>
    <dbReference type="NCBI Taxonomy" id="2716417"/>
    <lineage>
        <taxon>Bacteria</taxon>
        <taxon>Bacillati</taxon>
        <taxon>Cyanobacteriota</taxon>
        <taxon>Cyanophyceae</taxon>
        <taxon>Pseudanabaenales</taxon>
        <taxon>Pseudanabaenaceae</taxon>
        <taxon>Tumidithrix</taxon>
        <taxon>Tumidithrix elongata</taxon>
    </lineage>
</organism>
<protein>
    <recommendedName>
        <fullName evidence="3">Secreted protein</fullName>
    </recommendedName>
</protein>
<dbReference type="EMBL" id="JAZBJZ010000095">
    <property type="protein sequence ID" value="MEE3718819.1"/>
    <property type="molecule type" value="Genomic_DNA"/>
</dbReference>
<dbReference type="AlphaFoldDB" id="A0AAW9Q3N6"/>
<comment type="caution">
    <text evidence="1">The sequence shown here is derived from an EMBL/GenBank/DDBJ whole genome shotgun (WGS) entry which is preliminary data.</text>
</comment>
<dbReference type="Proteomes" id="UP001333818">
    <property type="component" value="Unassembled WGS sequence"/>
</dbReference>
<evidence type="ECO:0000313" key="2">
    <source>
        <dbReference type="Proteomes" id="UP001333818"/>
    </source>
</evidence>